<sequence>MKVSEVIKRLETDGWYLARTKGSHRQFKHPDKTGTVTVSGKPSVDVPIGTLKNIWRQAQLEED</sequence>
<dbReference type="Pfam" id="PF07927">
    <property type="entry name" value="HicA_toxin"/>
    <property type="match status" value="1"/>
</dbReference>
<dbReference type="EMBL" id="AP018216">
    <property type="protein sequence ID" value="BAY68335.1"/>
    <property type="molecule type" value="Genomic_DNA"/>
</dbReference>
<evidence type="ECO:0000256" key="1">
    <source>
        <dbReference type="ARBA" id="ARBA00006620"/>
    </source>
</evidence>
<evidence type="ECO:0008006" key="10">
    <source>
        <dbReference type="Google" id="ProtNLM"/>
    </source>
</evidence>
<evidence type="ECO:0000256" key="2">
    <source>
        <dbReference type="ARBA" id="ARBA00022649"/>
    </source>
</evidence>
<evidence type="ECO:0000256" key="4">
    <source>
        <dbReference type="ARBA" id="ARBA00022759"/>
    </source>
</evidence>
<name>A0A1Z4KH91_ANAVA</name>
<dbReference type="PANTHER" id="PTHR34873:SF3">
    <property type="entry name" value="ADDICTION MODULE TOXIN, HICA FAMILY"/>
    <property type="match status" value="1"/>
</dbReference>
<organism evidence="8 9">
    <name type="scientific">Trichormus variabilis NIES-23</name>
    <dbReference type="NCBI Taxonomy" id="1973479"/>
    <lineage>
        <taxon>Bacteria</taxon>
        <taxon>Bacillati</taxon>
        <taxon>Cyanobacteriota</taxon>
        <taxon>Cyanophyceae</taxon>
        <taxon>Nostocales</taxon>
        <taxon>Nostocaceae</taxon>
        <taxon>Trichormus</taxon>
    </lineage>
</organism>
<dbReference type="SUPFAM" id="SSF54786">
    <property type="entry name" value="YcfA/nrd intein domain"/>
    <property type="match status" value="1"/>
</dbReference>
<dbReference type="InterPro" id="IPR038570">
    <property type="entry name" value="HicA_sf"/>
</dbReference>
<keyword evidence="7" id="KW-0346">Stress response</keyword>
<protein>
    <recommendedName>
        <fullName evidence="10">YcfA family protein</fullName>
    </recommendedName>
</protein>
<evidence type="ECO:0000256" key="6">
    <source>
        <dbReference type="ARBA" id="ARBA00022884"/>
    </source>
</evidence>
<evidence type="ECO:0000256" key="3">
    <source>
        <dbReference type="ARBA" id="ARBA00022722"/>
    </source>
</evidence>
<dbReference type="AlphaFoldDB" id="A0A1Z4KH91"/>
<reference evidence="8 9" key="1">
    <citation type="submission" date="2017-06" db="EMBL/GenBank/DDBJ databases">
        <title>Genome sequencing of cyanobaciteial culture collection at National Institute for Environmental Studies (NIES).</title>
        <authorList>
            <person name="Hirose Y."/>
            <person name="Shimura Y."/>
            <person name="Fujisawa T."/>
            <person name="Nakamura Y."/>
            <person name="Kawachi M."/>
        </authorList>
    </citation>
    <scope>NUCLEOTIDE SEQUENCE [LARGE SCALE GENOMIC DNA]</scope>
    <source>
        <strain evidence="8 9">NIES-23</strain>
    </source>
</reference>
<dbReference type="Proteomes" id="UP000217507">
    <property type="component" value="Chromosome"/>
</dbReference>
<dbReference type="Gene3D" id="3.30.920.30">
    <property type="entry name" value="Hypothetical protein"/>
    <property type="match status" value="1"/>
</dbReference>
<comment type="similarity">
    <text evidence="1">Belongs to the HicA mRNA interferase family.</text>
</comment>
<dbReference type="GO" id="GO:0004519">
    <property type="term" value="F:endonuclease activity"/>
    <property type="evidence" value="ECO:0007669"/>
    <property type="project" value="UniProtKB-KW"/>
</dbReference>
<gene>
    <name evidence="8" type="ORF">NIES23_11210</name>
</gene>
<accession>A0A1Z4KH91</accession>
<keyword evidence="2" id="KW-1277">Toxin-antitoxin system</keyword>
<dbReference type="GO" id="GO:0003729">
    <property type="term" value="F:mRNA binding"/>
    <property type="evidence" value="ECO:0007669"/>
    <property type="project" value="InterPro"/>
</dbReference>
<proteinExistence type="inferred from homology"/>
<evidence type="ECO:0000313" key="9">
    <source>
        <dbReference type="Proteomes" id="UP000217507"/>
    </source>
</evidence>
<evidence type="ECO:0000313" key="8">
    <source>
        <dbReference type="EMBL" id="BAY68335.1"/>
    </source>
</evidence>
<dbReference type="PANTHER" id="PTHR34873">
    <property type="entry name" value="SSR1766 PROTEIN"/>
    <property type="match status" value="1"/>
</dbReference>
<dbReference type="GO" id="GO:0016787">
    <property type="term" value="F:hydrolase activity"/>
    <property type="evidence" value="ECO:0007669"/>
    <property type="project" value="UniProtKB-KW"/>
</dbReference>
<evidence type="ECO:0000256" key="5">
    <source>
        <dbReference type="ARBA" id="ARBA00022801"/>
    </source>
</evidence>
<dbReference type="InterPro" id="IPR012933">
    <property type="entry name" value="HicA_mRNA_interferase"/>
</dbReference>
<keyword evidence="6" id="KW-0694">RNA-binding</keyword>
<keyword evidence="4" id="KW-0255">Endonuclease</keyword>
<keyword evidence="3" id="KW-0540">Nuclease</keyword>
<keyword evidence="5" id="KW-0378">Hydrolase</keyword>
<evidence type="ECO:0000256" key="7">
    <source>
        <dbReference type="ARBA" id="ARBA00023016"/>
    </source>
</evidence>